<dbReference type="EMBL" id="LNQE01001688">
    <property type="protein sequence ID" value="KUG14205.1"/>
    <property type="molecule type" value="Genomic_DNA"/>
</dbReference>
<evidence type="ECO:0000259" key="11">
    <source>
        <dbReference type="Pfam" id="PF12367"/>
    </source>
</evidence>
<gene>
    <name evidence="12" type="ORF">ASZ90_016152</name>
</gene>
<evidence type="ECO:0000256" key="6">
    <source>
        <dbReference type="ARBA" id="ARBA00023002"/>
    </source>
</evidence>
<dbReference type="InterPro" id="IPR011766">
    <property type="entry name" value="TPP_enzyme_TPP-bd"/>
</dbReference>
<dbReference type="PANTHER" id="PTHR48084">
    <property type="entry name" value="2-OXOGLUTARATE OXIDOREDUCTASE SUBUNIT KORB-RELATED"/>
    <property type="match status" value="1"/>
</dbReference>
<organism evidence="12">
    <name type="scientific">hydrocarbon metagenome</name>
    <dbReference type="NCBI Taxonomy" id="938273"/>
    <lineage>
        <taxon>unclassified sequences</taxon>
        <taxon>metagenomes</taxon>
        <taxon>ecological metagenomes</taxon>
    </lineage>
</organism>
<sequence length="285" mass="32091">MSGKDLASRAENTWCPGCGNFPIQRALKDILAEMTGEGFPLENFILVAGIGQHAKIFDFMNVNGFYSLHGRTIPVATGIKIANPDLTVLCVTGDGDCYAEGLEHLIFAAKRNIDITVIVHNNRVYGLTTGQYTPTSPYQFPGRSTPGGVKEYPLNPMELMLSAGAGFIGRAYTLQYEGLRRVMHEGLMHRGFSFIDILQICVTYNNLTEYYNSRVYSWEEEDTVRDFDAACVKAREWDYNRDAQIGLGVLYRHDAPTFEENHPVPEPRTPDEREEIIARILEKRL</sequence>
<proteinExistence type="predicted"/>
<dbReference type="GO" id="GO:0047553">
    <property type="term" value="F:2-oxoglutarate synthase activity"/>
    <property type="evidence" value="ECO:0007669"/>
    <property type="project" value="UniProtKB-EC"/>
</dbReference>
<dbReference type="InterPro" id="IPR032686">
    <property type="entry name" value="PFO_beta_C"/>
</dbReference>
<dbReference type="AlphaFoldDB" id="A0A0W8F051"/>
<evidence type="ECO:0000256" key="9">
    <source>
        <dbReference type="ARBA" id="ARBA00023052"/>
    </source>
</evidence>
<dbReference type="CDD" id="cd03375">
    <property type="entry name" value="TPP_OGFOR"/>
    <property type="match status" value="1"/>
</dbReference>
<dbReference type="Pfam" id="PF12367">
    <property type="entry name" value="PFO_beta_C"/>
    <property type="match status" value="1"/>
</dbReference>
<accession>A0A0W8F051</accession>
<keyword evidence="5" id="KW-0460">Magnesium</keyword>
<dbReference type="InterPro" id="IPR051457">
    <property type="entry name" value="2-oxoacid:Fd_oxidoreductase"/>
</dbReference>
<dbReference type="Pfam" id="PF02775">
    <property type="entry name" value="TPP_enzyme_C"/>
    <property type="match status" value="1"/>
</dbReference>
<keyword evidence="6 12" id="KW-0560">Oxidoreductase</keyword>
<keyword evidence="8" id="KW-0411">Iron-sulfur</keyword>
<keyword evidence="9" id="KW-0786">Thiamine pyrophosphate</keyword>
<evidence type="ECO:0000256" key="4">
    <source>
        <dbReference type="ARBA" id="ARBA00022723"/>
    </source>
</evidence>
<dbReference type="SUPFAM" id="SSF52518">
    <property type="entry name" value="Thiamin diphosphate-binding fold (THDP-binding)"/>
    <property type="match status" value="1"/>
</dbReference>
<keyword evidence="7" id="KW-0408">Iron</keyword>
<dbReference type="GO" id="GO:0046872">
    <property type="term" value="F:metal ion binding"/>
    <property type="evidence" value="ECO:0007669"/>
    <property type="project" value="UniProtKB-KW"/>
</dbReference>
<evidence type="ECO:0000259" key="10">
    <source>
        <dbReference type="Pfam" id="PF02775"/>
    </source>
</evidence>
<evidence type="ECO:0000313" key="12">
    <source>
        <dbReference type="EMBL" id="KUG14205.1"/>
    </source>
</evidence>
<comment type="cofactor">
    <cofactor evidence="1">
        <name>Mg(2+)</name>
        <dbReference type="ChEBI" id="CHEBI:18420"/>
    </cofactor>
</comment>
<comment type="cofactor">
    <cofactor evidence="3">
        <name>[4Fe-4S] cluster</name>
        <dbReference type="ChEBI" id="CHEBI:49883"/>
    </cofactor>
</comment>
<evidence type="ECO:0000256" key="7">
    <source>
        <dbReference type="ARBA" id="ARBA00023004"/>
    </source>
</evidence>
<dbReference type="Gene3D" id="3.40.50.970">
    <property type="match status" value="1"/>
</dbReference>
<evidence type="ECO:0000256" key="1">
    <source>
        <dbReference type="ARBA" id="ARBA00001946"/>
    </source>
</evidence>
<dbReference type="InterPro" id="IPR029061">
    <property type="entry name" value="THDP-binding"/>
</dbReference>
<protein>
    <submittedName>
        <fullName evidence="12">2-oxoglutarate oxidoreductase, beta subunit</fullName>
        <ecNumber evidence="12">1.2.7.3</ecNumber>
    </submittedName>
</protein>
<evidence type="ECO:0000256" key="2">
    <source>
        <dbReference type="ARBA" id="ARBA00001964"/>
    </source>
</evidence>
<dbReference type="EC" id="1.2.7.3" evidence="12"/>
<evidence type="ECO:0000256" key="3">
    <source>
        <dbReference type="ARBA" id="ARBA00001966"/>
    </source>
</evidence>
<comment type="caution">
    <text evidence="12">The sequence shown here is derived from an EMBL/GenBank/DDBJ whole genome shotgun (WGS) entry which is preliminary data.</text>
</comment>
<dbReference type="GO" id="GO:0051536">
    <property type="term" value="F:iron-sulfur cluster binding"/>
    <property type="evidence" value="ECO:0007669"/>
    <property type="project" value="UniProtKB-KW"/>
</dbReference>
<keyword evidence="4" id="KW-0479">Metal-binding</keyword>
<evidence type="ECO:0000256" key="8">
    <source>
        <dbReference type="ARBA" id="ARBA00023014"/>
    </source>
</evidence>
<dbReference type="NCBIfam" id="TIGR02177">
    <property type="entry name" value="PorB_KorB"/>
    <property type="match status" value="1"/>
</dbReference>
<comment type="cofactor">
    <cofactor evidence="2">
        <name>thiamine diphosphate</name>
        <dbReference type="ChEBI" id="CHEBI:58937"/>
    </cofactor>
</comment>
<reference evidence="12" key="1">
    <citation type="journal article" date="2015" name="Proc. Natl. Acad. Sci. U.S.A.">
        <title>Networks of energetic and metabolic interactions define dynamics in microbial communities.</title>
        <authorList>
            <person name="Embree M."/>
            <person name="Liu J.K."/>
            <person name="Al-Bassam M.M."/>
            <person name="Zengler K."/>
        </authorList>
    </citation>
    <scope>NUCLEOTIDE SEQUENCE</scope>
</reference>
<feature type="domain" description="Thiamine pyrophosphate enzyme TPP-binding" evidence="10">
    <location>
        <begin position="51"/>
        <end position="197"/>
    </location>
</feature>
<evidence type="ECO:0000256" key="5">
    <source>
        <dbReference type="ARBA" id="ARBA00022842"/>
    </source>
</evidence>
<dbReference type="GO" id="GO:0045333">
    <property type="term" value="P:cellular respiration"/>
    <property type="evidence" value="ECO:0007669"/>
    <property type="project" value="UniProtKB-ARBA"/>
</dbReference>
<dbReference type="GO" id="GO:0030976">
    <property type="term" value="F:thiamine pyrophosphate binding"/>
    <property type="evidence" value="ECO:0007669"/>
    <property type="project" value="InterPro"/>
</dbReference>
<dbReference type="InterPro" id="IPR011896">
    <property type="entry name" value="OFOB"/>
</dbReference>
<dbReference type="PANTHER" id="PTHR48084:SF4">
    <property type="entry name" value="2-OXOGLUTARATE OXIDOREDUCTASE SUBUNIT KORB"/>
    <property type="match status" value="1"/>
</dbReference>
<name>A0A0W8F051_9ZZZZ</name>
<feature type="domain" description="Pyruvate ferredoxin oxidoreductase beta subunit C-terminal" evidence="11">
    <location>
        <begin position="201"/>
        <end position="264"/>
    </location>
</feature>